<protein>
    <submittedName>
        <fullName evidence="1">Uncharacterized protein</fullName>
    </submittedName>
</protein>
<organism evidence="1 2">
    <name type="scientific">Pseudoalteromonas rubra</name>
    <dbReference type="NCBI Taxonomy" id="43658"/>
    <lineage>
        <taxon>Bacteria</taxon>
        <taxon>Pseudomonadati</taxon>
        <taxon>Pseudomonadota</taxon>
        <taxon>Gammaproteobacteria</taxon>
        <taxon>Alteromonadales</taxon>
        <taxon>Pseudoalteromonadaceae</taxon>
        <taxon>Pseudoalteromonas</taxon>
    </lineage>
</organism>
<evidence type="ECO:0000313" key="2">
    <source>
        <dbReference type="Proteomes" id="UP000016480"/>
    </source>
</evidence>
<comment type="caution">
    <text evidence="1">The sequence shown here is derived from an EMBL/GenBank/DDBJ whole genome shotgun (WGS) entry which is preliminary data.</text>
</comment>
<proteinExistence type="predicted"/>
<evidence type="ECO:0000313" key="1">
    <source>
        <dbReference type="EMBL" id="KAF7787791.1"/>
    </source>
</evidence>
<dbReference type="EMBL" id="AHCD03000027">
    <property type="protein sequence ID" value="KAF7787791.1"/>
    <property type="molecule type" value="Genomic_DNA"/>
</dbReference>
<reference evidence="1 2" key="1">
    <citation type="journal article" date="2012" name="J. Bacteriol.">
        <title>Genome sequence of the cycloprodigiosin-producing bacterial strain Pseudoalteromonas rubra ATCC 29570(T).</title>
        <authorList>
            <person name="Xie B.B."/>
            <person name="Shu Y.L."/>
            <person name="Qin Q.L."/>
            <person name="Rong J.C."/>
            <person name="Zhang X.Y."/>
            <person name="Chen X.L."/>
            <person name="Zhou B.C."/>
            <person name="Zhang Y.Z."/>
        </authorList>
    </citation>
    <scope>NUCLEOTIDE SEQUENCE [LARGE SCALE GENOMIC DNA]</scope>
    <source>
        <strain evidence="1 2">DSM 6842</strain>
    </source>
</reference>
<dbReference type="AlphaFoldDB" id="A0A8T0CCP0"/>
<name>A0A8T0CCP0_9GAMM</name>
<sequence>MKAVIARAFLTFEDVFADDGALATEKELRNGIATNPGGG</sequence>
<accession>A0A8T0CCP0</accession>
<gene>
    <name evidence="1" type="ORF">PRUB_a2283</name>
</gene>
<dbReference type="Proteomes" id="UP000016480">
    <property type="component" value="Unassembled WGS sequence"/>
</dbReference>